<keyword evidence="2" id="KW-1185">Reference proteome</keyword>
<dbReference type="InterPro" id="IPR050767">
    <property type="entry name" value="Sel1_AlgK"/>
</dbReference>
<dbReference type="PANTHER" id="PTHR11102:SF147">
    <property type="entry name" value="SEL1L ADAPTOR SUBUNIT OF ERAD E3 UBIQUITIN LIGASE"/>
    <property type="match status" value="1"/>
</dbReference>
<protein>
    <submittedName>
        <fullName evidence="1">Sel1 repeat family protein</fullName>
    </submittedName>
</protein>
<dbReference type="Gene3D" id="1.25.40.10">
    <property type="entry name" value="Tetratricopeptide repeat domain"/>
    <property type="match status" value="1"/>
</dbReference>
<dbReference type="InterPro" id="IPR011990">
    <property type="entry name" value="TPR-like_helical_dom_sf"/>
</dbReference>
<comment type="caution">
    <text evidence="1">The sequence shown here is derived from an EMBL/GenBank/DDBJ whole genome shotgun (WGS) entry which is preliminary data.</text>
</comment>
<dbReference type="EMBL" id="JBCLPP010000019">
    <property type="protein sequence ID" value="MEY8245568.1"/>
    <property type="molecule type" value="Genomic_DNA"/>
</dbReference>
<sequence length="970" mass="111635">MTQKINHKQIVSERNTYFSSLISQKAYWTTEEILSISRDLLTPFKGLKEDNIEPSIEVSMLYDIVYLLPYKLECYKSVVNALYENRGMACDDLTINVFNADCGIDSIAFVCALINKGYKIEDIKTIRLFSSNEEKLKRAVLLHKKLYASIPLEAYNMDIKEINDECMCNSLLTINLFAHTFNLAKDIHKEISRIIIGSHYIYSHSIFFENISSNRMPQVSGLDCNFYWQDLNICRFYKNDSRNFSFDSVNSIEGERYYAKYAIFSNLSFETLDIKHEYQIVLSGLCPGVPINTLFNQKRTSLFFDRPFQNKNLCNEVDNTNVVMQGIDYNRVWDDTKVDYTLRKIIEEFPQYSISEGLDNNEEWAHEVIAYYLNAAENGNTQCYNNIGVLKSLSNCLSDDSKDINSERNKEIVGFFTLASKGGDVNAMINLASLYMFFEDYSNAINYYKMASDNGEAAGSYSMGIVYHFGLYGNSKNEDLAIKYYKKSIEQYLKEIETDISSCTPISNCCLNLIILMYENGCTLCDITKEFNKIKKASSELTYAYTVISNNLSNKAKDFFKVLKLKSPDKDEPAFVTYNRICALYNGIKNGNDSLKSDKALALEQLKKLANTECPNWPDWEKYVWCKLALWTNQAKESSATYSTYWIKASNANPKKSCAYRTNMASCSQLDEEEVMAIWHKYAYGNGCETCHECSSYDKTSRCCPKAQFNWARKYEKDTAVTEFLMKAAMRQGYNAALQYLAIDKVKDELLPDVEVSPLDNFFFNWGTIPSAYRQIIPEFTSDSRYKLLCRAADNGSRKAVSLLVEVSKLRNSNLENIYWSALTARISEQISILQKITNKSFDNDFFRASSLAEQDLIALSNKRAEQFIGEKEDAFAFLKTLAEFYVRGELYSKAVELYKIAANKGFDVNKRIDELEEEIKQINRDYSYDQDYDYYEEPDYAQDTWDAMTDGMYGDMPDGFDGDYDFLGR</sequence>
<proteinExistence type="predicted"/>
<gene>
    <name evidence="1" type="ORF">AAK873_08050</name>
</gene>
<organism evidence="1 2">
    <name type="scientific">Heminiphilus faecis</name>
    <dbReference type="NCBI Taxonomy" id="2601703"/>
    <lineage>
        <taxon>Bacteria</taxon>
        <taxon>Pseudomonadati</taxon>
        <taxon>Bacteroidota</taxon>
        <taxon>Bacteroidia</taxon>
        <taxon>Bacteroidales</taxon>
        <taxon>Muribaculaceae</taxon>
        <taxon>Heminiphilus</taxon>
    </lineage>
</organism>
<dbReference type="SMART" id="SM00671">
    <property type="entry name" value="SEL1"/>
    <property type="match status" value="4"/>
</dbReference>
<dbReference type="RefSeq" id="WP_128714250.1">
    <property type="nucleotide sequence ID" value="NZ_JBCLPP010000019.1"/>
</dbReference>
<dbReference type="PANTHER" id="PTHR11102">
    <property type="entry name" value="SEL-1-LIKE PROTEIN"/>
    <property type="match status" value="1"/>
</dbReference>
<name>A0ABV4CW10_9BACT</name>
<dbReference type="InterPro" id="IPR006597">
    <property type="entry name" value="Sel1-like"/>
</dbReference>
<dbReference type="Proteomes" id="UP001565200">
    <property type="component" value="Unassembled WGS sequence"/>
</dbReference>
<evidence type="ECO:0000313" key="2">
    <source>
        <dbReference type="Proteomes" id="UP001565200"/>
    </source>
</evidence>
<accession>A0ABV4CW10</accession>
<reference evidence="1 2" key="1">
    <citation type="submission" date="2024-03" db="EMBL/GenBank/DDBJ databases">
        <title>Mouse gut bacterial collection (mGBC) of GemPharmatech.</title>
        <authorList>
            <person name="He Y."/>
            <person name="Dong L."/>
            <person name="Wu D."/>
            <person name="Gao X."/>
            <person name="Lin Z."/>
        </authorList>
    </citation>
    <scope>NUCLEOTIDE SEQUENCE [LARGE SCALE GENOMIC DNA]</scope>
    <source>
        <strain evidence="1 2">54-13</strain>
    </source>
</reference>
<dbReference type="SUPFAM" id="SSF81901">
    <property type="entry name" value="HCP-like"/>
    <property type="match status" value="1"/>
</dbReference>
<evidence type="ECO:0000313" key="1">
    <source>
        <dbReference type="EMBL" id="MEY8245568.1"/>
    </source>
</evidence>